<feature type="transmembrane region" description="Helical" evidence="1">
    <location>
        <begin position="68"/>
        <end position="89"/>
    </location>
</feature>
<dbReference type="RefSeq" id="WP_121648963.1">
    <property type="nucleotide sequence ID" value="NZ_RCUX01000008.1"/>
</dbReference>
<keyword evidence="1" id="KW-1133">Transmembrane helix</keyword>
<evidence type="ECO:0000256" key="1">
    <source>
        <dbReference type="SAM" id="Phobius"/>
    </source>
</evidence>
<proteinExistence type="predicted"/>
<reference evidence="2 3" key="1">
    <citation type="submission" date="2018-10" db="EMBL/GenBank/DDBJ databases">
        <authorList>
            <person name="Li J."/>
        </authorList>
    </citation>
    <scope>NUCLEOTIDE SEQUENCE [LARGE SCALE GENOMIC DNA]</scope>
    <source>
        <strain evidence="2 3">IF 016277</strain>
    </source>
</reference>
<feature type="transmembrane region" description="Helical" evidence="1">
    <location>
        <begin position="134"/>
        <end position="157"/>
    </location>
</feature>
<feature type="transmembrane region" description="Helical" evidence="1">
    <location>
        <begin position="223"/>
        <end position="245"/>
    </location>
</feature>
<evidence type="ECO:0000313" key="3">
    <source>
        <dbReference type="Proteomes" id="UP000272503"/>
    </source>
</evidence>
<dbReference type="AlphaFoldDB" id="A0A3L7A4U2"/>
<keyword evidence="1" id="KW-0812">Transmembrane</keyword>
<accession>A0A3L7A4U2</accession>
<dbReference type="EMBL" id="RCUX01000008">
    <property type="protein sequence ID" value="RLP74958.1"/>
    <property type="molecule type" value="Genomic_DNA"/>
</dbReference>
<keyword evidence="3" id="KW-1185">Reference proteome</keyword>
<organism evidence="2 3">
    <name type="scientific">Mycetocola tolaasinivorans</name>
    <dbReference type="NCBI Taxonomy" id="76635"/>
    <lineage>
        <taxon>Bacteria</taxon>
        <taxon>Bacillati</taxon>
        <taxon>Actinomycetota</taxon>
        <taxon>Actinomycetes</taxon>
        <taxon>Micrococcales</taxon>
        <taxon>Microbacteriaceae</taxon>
        <taxon>Mycetocola</taxon>
    </lineage>
</organism>
<dbReference type="OrthoDB" id="3178004at2"/>
<feature type="transmembrane region" description="Helical" evidence="1">
    <location>
        <begin position="101"/>
        <end position="122"/>
    </location>
</feature>
<keyword evidence="1" id="KW-0472">Membrane</keyword>
<sequence>MTTPTRPTRTGLITALIVTFALVVPLIAVVASALILRSWRDDLPAQVIAQWSFAGEPSRWADTRWEPLVLLLLCGGLVAFFGIIALYMARSGSIRAGAVPATLMSGVIGAAISATFLATTVLQRTGAGQDDPAALVPILIGGGAFALVSVIGSVLLWRASPSVGIDAEAVVTGPELTLPEGARAVWLGRARLNVAAQVVLALVVLYVLGWLVWALIVAPQQEITIAISTAIALVVVLAVLSMLSWRVRVDRTGLHARALLGLPATHIPLGDIAQAHVIEVSPLRDFGGWGWRAGRDGRVGIVLRAGPTLEIERSDGRRFVVTIADAETAAGLINTLVRRQNATR</sequence>
<name>A0A3L7A4U2_9MICO</name>
<feature type="transmembrane region" description="Helical" evidence="1">
    <location>
        <begin position="198"/>
        <end position="217"/>
    </location>
</feature>
<comment type="caution">
    <text evidence="2">The sequence shown here is derived from an EMBL/GenBank/DDBJ whole genome shotgun (WGS) entry which is preliminary data.</text>
</comment>
<gene>
    <name evidence="2" type="ORF">D9V32_11030</name>
</gene>
<feature type="transmembrane region" description="Helical" evidence="1">
    <location>
        <begin position="12"/>
        <end position="36"/>
    </location>
</feature>
<evidence type="ECO:0000313" key="2">
    <source>
        <dbReference type="EMBL" id="RLP74958.1"/>
    </source>
</evidence>
<dbReference type="Proteomes" id="UP000272503">
    <property type="component" value="Unassembled WGS sequence"/>
</dbReference>
<protein>
    <submittedName>
        <fullName evidence="2">DUF1648 domain-containing protein</fullName>
    </submittedName>
</protein>